<reference evidence="10" key="2">
    <citation type="journal article" date="2023" name="Science">
        <title>Genomic signatures of disease resistance in endangered staghorn corals.</title>
        <authorList>
            <person name="Vollmer S.V."/>
            <person name="Selwyn J.D."/>
            <person name="Despard B.A."/>
            <person name="Roesel C.L."/>
        </authorList>
    </citation>
    <scope>NUCLEOTIDE SEQUENCE</scope>
    <source>
        <strain evidence="10">K2</strain>
    </source>
</reference>
<protein>
    <recommendedName>
        <fullName evidence="9">LITAF domain-containing protein</fullName>
    </recommendedName>
</protein>
<dbReference type="SMART" id="SM00714">
    <property type="entry name" value="LITAF"/>
    <property type="match status" value="1"/>
</dbReference>
<dbReference type="InterPro" id="IPR037519">
    <property type="entry name" value="LITAF_fam"/>
</dbReference>
<evidence type="ECO:0000256" key="8">
    <source>
        <dbReference type="SAM" id="MobiDB-lite"/>
    </source>
</evidence>
<dbReference type="GO" id="GO:0005765">
    <property type="term" value="C:lysosomal membrane"/>
    <property type="evidence" value="ECO:0007669"/>
    <property type="project" value="UniProtKB-SubCell"/>
</dbReference>
<dbReference type="GO" id="GO:0031902">
    <property type="term" value="C:late endosome membrane"/>
    <property type="evidence" value="ECO:0007669"/>
    <property type="project" value="UniProtKB-SubCell"/>
</dbReference>
<dbReference type="Proteomes" id="UP001249851">
    <property type="component" value="Unassembled WGS sequence"/>
</dbReference>
<comment type="caution">
    <text evidence="10">The sequence shown here is derived from an EMBL/GenBank/DDBJ whole genome shotgun (WGS) entry which is preliminary data.</text>
</comment>
<evidence type="ECO:0000256" key="6">
    <source>
        <dbReference type="ARBA" id="ARBA00022833"/>
    </source>
</evidence>
<keyword evidence="6" id="KW-0862">Zinc</keyword>
<keyword evidence="11" id="KW-1185">Reference proteome</keyword>
<keyword evidence="5" id="KW-0479">Metal-binding</keyword>
<comment type="subcellular location">
    <subcellularLocation>
        <location evidence="2">Endosome membrane</location>
        <topology evidence="2">Peripheral membrane protein</topology>
    </subcellularLocation>
    <subcellularLocation>
        <location evidence="1">Late endosome membrane</location>
    </subcellularLocation>
    <subcellularLocation>
        <location evidence="3">Lysosome membrane</location>
        <topology evidence="3">Peripheral membrane protein</topology>
        <orientation evidence="3">Cytoplasmic side</orientation>
    </subcellularLocation>
</comment>
<sequence>MAAQAQNYAPNQGQYPPNYPPQHPGYYQPTPPAGAQYPPPQQPYYPGVYYPPQQTTVIQQQPVVLPQPIVLKQFPVSMQCPHCGATIVTKLDHRVGNTSFVYCCILSMFCCCCIPFFTQCAKDVAHMCPNCHREIGVFKRPLVESGGGSGGTYKRGANYDFHYGGPGDDYVPPSDD</sequence>
<reference evidence="10" key="1">
    <citation type="journal article" date="2023" name="G3 (Bethesda)">
        <title>Whole genome assembly and annotation of the endangered Caribbean coral Acropora cervicornis.</title>
        <authorList>
            <person name="Selwyn J.D."/>
            <person name="Vollmer S.V."/>
        </authorList>
    </citation>
    <scope>NUCLEOTIDE SEQUENCE</scope>
    <source>
        <strain evidence="10">K2</strain>
    </source>
</reference>
<proteinExistence type="inferred from homology"/>
<evidence type="ECO:0000256" key="5">
    <source>
        <dbReference type="ARBA" id="ARBA00022723"/>
    </source>
</evidence>
<dbReference type="AlphaFoldDB" id="A0AAD9R7J9"/>
<evidence type="ECO:0000256" key="3">
    <source>
        <dbReference type="ARBA" id="ARBA00004630"/>
    </source>
</evidence>
<feature type="compositionally biased region" description="Low complexity" evidence="8">
    <location>
        <begin position="1"/>
        <end position="16"/>
    </location>
</feature>
<evidence type="ECO:0000256" key="1">
    <source>
        <dbReference type="ARBA" id="ARBA00004414"/>
    </source>
</evidence>
<evidence type="ECO:0000313" key="10">
    <source>
        <dbReference type="EMBL" id="KAK2574328.1"/>
    </source>
</evidence>
<feature type="domain" description="LITAF" evidence="9">
    <location>
        <begin position="59"/>
        <end position="140"/>
    </location>
</feature>
<evidence type="ECO:0000256" key="7">
    <source>
        <dbReference type="ARBA" id="ARBA00023136"/>
    </source>
</evidence>
<dbReference type="GO" id="GO:0008270">
    <property type="term" value="F:zinc ion binding"/>
    <property type="evidence" value="ECO:0007669"/>
    <property type="project" value="TreeGrafter"/>
</dbReference>
<evidence type="ECO:0000259" key="9">
    <source>
        <dbReference type="PROSITE" id="PS51837"/>
    </source>
</evidence>
<dbReference type="PROSITE" id="PS51837">
    <property type="entry name" value="LITAF"/>
    <property type="match status" value="1"/>
</dbReference>
<dbReference type="PANTHER" id="PTHR23292">
    <property type="entry name" value="LIPOPOLYSACCHARIDE-INDUCED TUMOR NECROSIS FACTOR-ALPHA FACTOR"/>
    <property type="match status" value="1"/>
</dbReference>
<name>A0AAD9R7J9_ACRCE</name>
<keyword evidence="7" id="KW-0472">Membrane</keyword>
<accession>A0AAD9R7J9</accession>
<comment type="similarity">
    <text evidence="4">Belongs to the CDIP1/LITAF family.</text>
</comment>
<dbReference type="EMBL" id="JARQWQ010000001">
    <property type="protein sequence ID" value="KAK2574328.1"/>
    <property type="molecule type" value="Genomic_DNA"/>
</dbReference>
<feature type="region of interest" description="Disordered" evidence="8">
    <location>
        <begin position="1"/>
        <end position="32"/>
    </location>
</feature>
<feature type="compositionally biased region" description="Pro residues" evidence="8">
    <location>
        <begin position="17"/>
        <end position="32"/>
    </location>
</feature>
<dbReference type="InterPro" id="IPR006629">
    <property type="entry name" value="LITAF"/>
</dbReference>
<evidence type="ECO:0000256" key="2">
    <source>
        <dbReference type="ARBA" id="ARBA00004481"/>
    </source>
</evidence>
<gene>
    <name evidence="10" type="ORF">P5673_000479</name>
</gene>
<organism evidence="10 11">
    <name type="scientific">Acropora cervicornis</name>
    <name type="common">Staghorn coral</name>
    <dbReference type="NCBI Taxonomy" id="6130"/>
    <lineage>
        <taxon>Eukaryota</taxon>
        <taxon>Metazoa</taxon>
        <taxon>Cnidaria</taxon>
        <taxon>Anthozoa</taxon>
        <taxon>Hexacorallia</taxon>
        <taxon>Scleractinia</taxon>
        <taxon>Astrocoeniina</taxon>
        <taxon>Acroporidae</taxon>
        <taxon>Acropora</taxon>
    </lineage>
</organism>
<evidence type="ECO:0000256" key="4">
    <source>
        <dbReference type="ARBA" id="ARBA00005975"/>
    </source>
</evidence>
<evidence type="ECO:0000313" key="11">
    <source>
        <dbReference type="Proteomes" id="UP001249851"/>
    </source>
</evidence>
<dbReference type="PANTHER" id="PTHR23292:SF6">
    <property type="entry name" value="FI16602P1-RELATED"/>
    <property type="match status" value="1"/>
</dbReference>
<dbReference type="Pfam" id="PF10601">
    <property type="entry name" value="zf-LITAF-like"/>
    <property type="match status" value="1"/>
</dbReference>